<evidence type="ECO:0008006" key="2">
    <source>
        <dbReference type="Google" id="ProtNLM"/>
    </source>
</evidence>
<dbReference type="PROSITE" id="PS51318">
    <property type="entry name" value="TAT"/>
    <property type="match status" value="1"/>
</dbReference>
<dbReference type="InterPro" id="IPR006311">
    <property type="entry name" value="TAT_signal"/>
</dbReference>
<protein>
    <recommendedName>
        <fullName evidence="2">Agarase</fullName>
    </recommendedName>
</protein>
<evidence type="ECO:0000313" key="1">
    <source>
        <dbReference type="EMBL" id="SVB98675.1"/>
    </source>
</evidence>
<gene>
    <name evidence="1" type="ORF">METZ01_LOCUS251529</name>
</gene>
<proteinExistence type="predicted"/>
<dbReference type="Gene3D" id="3.20.20.80">
    <property type="entry name" value="Glycosidases"/>
    <property type="match status" value="2"/>
</dbReference>
<name>A0A382IH34_9ZZZZ</name>
<reference evidence="1" key="1">
    <citation type="submission" date="2018-05" db="EMBL/GenBank/DDBJ databases">
        <authorList>
            <person name="Lanie J.A."/>
            <person name="Ng W.-L."/>
            <person name="Kazmierczak K.M."/>
            <person name="Andrzejewski T.M."/>
            <person name="Davidsen T.M."/>
            <person name="Wayne K.J."/>
            <person name="Tettelin H."/>
            <person name="Glass J.I."/>
            <person name="Rusch D."/>
            <person name="Podicherti R."/>
            <person name="Tsui H.-C.T."/>
            <person name="Winkler M.E."/>
        </authorList>
    </citation>
    <scope>NUCLEOTIDE SEQUENCE</scope>
</reference>
<dbReference type="EMBL" id="UINC01067219">
    <property type="protein sequence ID" value="SVB98675.1"/>
    <property type="molecule type" value="Genomic_DNA"/>
</dbReference>
<dbReference type="SUPFAM" id="SSF51445">
    <property type="entry name" value="(Trans)glycosidases"/>
    <property type="match status" value="1"/>
</dbReference>
<dbReference type="InterPro" id="IPR017853">
    <property type="entry name" value="GH"/>
</dbReference>
<organism evidence="1">
    <name type="scientific">marine metagenome</name>
    <dbReference type="NCBI Taxonomy" id="408172"/>
    <lineage>
        <taxon>unclassified sequences</taxon>
        <taxon>metagenomes</taxon>
        <taxon>ecological metagenomes</taxon>
    </lineage>
</organism>
<accession>A0A382IH34</accession>
<dbReference type="AlphaFoldDB" id="A0A382IH34"/>
<sequence length="394" mass="45662">MHVIMSTAPNRRHFLRSVIAAGTAAAAWPLSHTCGAQPALRTTQPEPDGFFTLGQRKEHWWLITPTGKPFFTMGLNHIDPASLRYPENIHIWQKKYGGSTVRWIKESVVPNLKSWGFNTVGWVQEVTVRKWRHSRPFTNDEYQALGMPYCHLLPFTESHQWEKHTVHYDFRSEGWKEWCNYIARAHCAELANDPNLIGYFYSDCPCWIHQRPDNAWRGPMFDPERLKSEAGRKELTELAHSYYKTTHDAIRRYDKHHLILGDRYEANAPIAMEVINAAKPFVDVLSFQDFRDPVKHLDEWHKKTGKPVLLADAAGVEWNSKEAFRPNNGTWYAETLAALHKNPGCVGFHLCGAYQRNKARRRGLLDEMENPDTEQVNLMQAANQKISHWMDSQF</sequence>